<comment type="subcellular location">
    <subcellularLocation>
        <location evidence="1">Membrane</location>
        <topology evidence="1">Single-pass membrane protein</topology>
    </subcellularLocation>
</comment>
<dbReference type="PROSITE" id="PS51450">
    <property type="entry name" value="LRR"/>
    <property type="match status" value="1"/>
</dbReference>
<evidence type="ECO:0000256" key="2">
    <source>
        <dbReference type="ARBA" id="ARBA00022729"/>
    </source>
</evidence>
<dbReference type="EMBL" id="NMUH01000334">
    <property type="protein sequence ID" value="MQL77158.1"/>
    <property type="molecule type" value="Genomic_DNA"/>
</dbReference>
<evidence type="ECO:0000256" key="1">
    <source>
        <dbReference type="ARBA" id="ARBA00004167"/>
    </source>
</evidence>
<dbReference type="AlphaFoldDB" id="A0A843U0I6"/>
<gene>
    <name evidence="5" type="ORF">Taro_009566</name>
</gene>
<keyword evidence="4" id="KW-1133">Transmembrane helix</keyword>
<keyword evidence="3" id="KW-0675">Receptor</keyword>
<evidence type="ECO:0000313" key="5">
    <source>
        <dbReference type="EMBL" id="MQL77158.1"/>
    </source>
</evidence>
<dbReference type="GO" id="GO:0004674">
    <property type="term" value="F:protein serine/threonine kinase activity"/>
    <property type="evidence" value="ECO:0007669"/>
    <property type="project" value="UniProtKB-EC"/>
</dbReference>
<dbReference type="Pfam" id="PF13855">
    <property type="entry name" value="LRR_8"/>
    <property type="match status" value="1"/>
</dbReference>
<dbReference type="PANTHER" id="PTHR48053">
    <property type="entry name" value="LEUCINE RICH REPEAT FAMILY PROTEIN, EXPRESSED"/>
    <property type="match status" value="1"/>
</dbReference>
<name>A0A843U0I6_COLES</name>
<evidence type="ECO:0000256" key="3">
    <source>
        <dbReference type="ARBA" id="ARBA00023170"/>
    </source>
</evidence>
<comment type="caution">
    <text evidence="5">The sequence shown here is derived from an EMBL/GenBank/DDBJ whole genome shotgun (WGS) entry which is preliminary data.</text>
</comment>
<accession>A0A843U0I6</accession>
<organism evidence="5 6">
    <name type="scientific">Colocasia esculenta</name>
    <name type="common">Wild taro</name>
    <name type="synonym">Arum esculentum</name>
    <dbReference type="NCBI Taxonomy" id="4460"/>
    <lineage>
        <taxon>Eukaryota</taxon>
        <taxon>Viridiplantae</taxon>
        <taxon>Streptophyta</taxon>
        <taxon>Embryophyta</taxon>
        <taxon>Tracheophyta</taxon>
        <taxon>Spermatophyta</taxon>
        <taxon>Magnoliopsida</taxon>
        <taxon>Liliopsida</taxon>
        <taxon>Araceae</taxon>
        <taxon>Aroideae</taxon>
        <taxon>Colocasieae</taxon>
        <taxon>Colocasia</taxon>
    </lineage>
</organism>
<dbReference type="PANTHER" id="PTHR48053:SF71">
    <property type="entry name" value="LEUCINE RICH REPEAT FAMILY PROTEIN, EXPRESSED"/>
    <property type="match status" value="1"/>
</dbReference>
<dbReference type="GO" id="GO:0016020">
    <property type="term" value="C:membrane"/>
    <property type="evidence" value="ECO:0007669"/>
    <property type="project" value="UniProtKB-SubCell"/>
</dbReference>
<feature type="transmembrane region" description="Helical" evidence="4">
    <location>
        <begin position="12"/>
        <end position="31"/>
    </location>
</feature>
<dbReference type="OrthoDB" id="693890at2759"/>
<dbReference type="InterPro" id="IPR051716">
    <property type="entry name" value="Plant_RL_S/T_kinase"/>
</dbReference>
<protein>
    <submittedName>
        <fullName evidence="5">Uncharacterized protein</fullName>
    </submittedName>
</protein>
<evidence type="ECO:0000313" key="6">
    <source>
        <dbReference type="Proteomes" id="UP000652761"/>
    </source>
</evidence>
<reference evidence="5" key="1">
    <citation type="submission" date="2017-07" db="EMBL/GenBank/DDBJ databases">
        <title>Taro Niue Genome Assembly and Annotation.</title>
        <authorList>
            <person name="Atibalentja N."/>
            <person name="Keating K."/>
            <person name="Fields C.J."/>
        </authorList>
    </citation>
    <scope>NUCLEOTIDE SEQUENCE</scope>
    <source>
        <strain evidence="5">Niue_2</strain>
        <tissue evidence="5">Leaf</tissue>
    </source>
</reference>
<dbReference type="Proteomes" id="UP000652761">
    <property type="component" value="Unassembled WGS sequence"/>
</dbReference>
<dbReference type="InterPro" id="IPR032675">
    <property type="entry name" value="LRR_dom_sf"/>
</dbReference>
<keyword evidence="2" id="KW-0732">Signal</keyword>
<proteinExistence type="predicted"/>
<dbReference type="Gene3D" id="3.80.10.10">
    <property type="entry name" value="Ribonuclease Inhibitor"/>
    <property type="match status" value="1"/>
</dbReference>
<keyword evidence="4" id="KW-0472">Membrane</keyword>
<dbReference type="SUPFAM" id="SSF52058">
    <property type="entry name" value="L domain-like"/>
    <property type="match status" value="1"/>
</dbReference>
<dbReference type="InterPro" id="IPR001611">
    <property type="entry name" value="Leu-rich_rpt"/>
</dbReference>
<keyword evidence="6" id="KW-1185">Reference proteome</keyword>
<evidence type="ECO:0000256" key="4">
    <source>
        <dbReference type="SAM" id="Phobius"/>
    </source>
</evidence>
<sequence>MLVGGPEHHINPIGSILGINGTTVLIVMTLIHSIQISKTSTELLCLVELGNYSNLTVLELRDNQLSSWIPLEISRLTNLAELNLGQNALSCQIPKQIFDCFSLVMLLLDQNQLFEDIPEGLSILSITLNASNKNMEGMIPAMLGLHFDNLTWFSSNPDLCGRLLEASYKDGKRRRLRQCS</sequence>
<keyword evidence="4" id="KW-0812">Transmembrane</keyword>